<dbReference type="PANTHER" id="PTHR30055">
    <property type="entry name" value="HTH-TYPE TRANSCRIPTIONAL REGULATOR RUTR"/>
    <property type="match status" value="1"/>
</dbReference>
<name>A0A3E0IAF7_9PSEU</name>
<proteinExistence type="predicted"/>
<feature type="domain" description="HTH tetR-type" evidence="5">
    <location>
        <begin position="6"/>
        <end position="65"/>
    </location>
</feature>
<sequence length="183" mass="19377">MRADARRNRELIVRAATRVFMDTGCSGSMEDIAQAAGLGVGTLYRHFPDRAGLLALITCDVVSRLAAQVEAAAATDLPRWEVLLGYVRDAVREPLAMLKSVSTDDPVVAGPAERLHAVLGRVVEGAQAEGSLRADLETAAVTDLLGLVVCRPGARDDDPLATVVLDGLRAPGLENRPDAIRGQ</sequence>
<evidence type="ECO:0000313" key="6">
    <source>
        <dbReference type="EMBL" id="REH55724.1"/>
    </source>
</evidence>
<comment type="caution">
    <text evidence="6">The sequence shown here is derived from an EMBL/GenBank/DDBJ whole genome shotgun (WGS) entry which is preliminary data.</text>
</comment>
<dbReference type="PROSITE" id="PS50977">
    <property type="entry name" value="HTH_TETR_2"/>
    <property type="match status" value="1"/>
</dbReference>
<dbReference type="InterPro" id="IPR036271">
    <property type="entry name" value="Tet_transcr_reg_TetR-rel_C_sf"/>
</dbReference>
<dbReference type="OrthoDB" id="9795011at2"/>
<dbReference type="AlphaFoldDB" id="A0A3E0IAF7"/>
<dbReference type="EMBL" id="QUNO01000001">
    <property type="protein sequence ID" value="REH55724.1"/>
    <property type="molecule type" value="Genomic_DNA"/>
</dbReference>
<dbReference type="GO" id="GO:0003700">
    <property type="term" value="F:DNA-binding transcription factor activity"/>
    <property type="evidence" value="ECO:0007669"/>
    <property type="project" value="TreeGrafter"/>
</dbReference>
<dbReference type="InterPro" id="IPR009057">
    <property type="entry name" value="Homeodomain-like_sf"/>
</dbReference>
<dbReference type="GO" id="GO:0000976">
    <property type="term" value="F:transcription cis-regulatory region binding"/>
    <property type="evidence" value="ECO:0007669"/>
    <property type="project" value="TreeGrafter"/>
</dbReference>
<dbReference type="InterPro" id="IPR050109">
    <property type="entry name" value="HTH-type_TetR-like_transc_reg"/>
</dbReference>
<dbReference type="Proteomes" id="UP000256269">
    <property type="component" value="Unassembled WGS sequence"/>
</dbReference>
<evidence type="ECO:0000256" key="3">
    <source>
        <dbReference type="ARBA" id="ARBA00023163"/>
    </source>
</evidence>
<protein>
    <submittedName>
        <fullName evidence="6">Regulatory TetR family protein</fullName>
    </submittedName>
</protein>
<gene>
    <name evidence="6" type="ORF">BCF44_101750</name>
</gene>
<keyword evidence="2 4" id="KW-0238">DNA-binding</keyword>
<evidence type="ECO:0000313" key="7">
    <source>
        <dbReference type="Proteomes" id="UP000256269"/>
    </source>
</evidence>
<evidence type="ECO:0000259" key="5">
    <source>
        <dbReference type="PROSITE" id="PS50977"/>
    </source>
</evidence>
<organism evidence="6 7">
    <name type="scientific">Kutzneria buriramensis</name>
    <dbReference type="NCBI Taxonomy" id="1045776"/>
    <lineage>
        <taxon>Bacteria</taxon>
        <taxon>Bacillati</taxon>
        <taxon>Actinomycetota</taxon>
        <taxon>Actinomycetes</taxon>
        <taxon>Pseudonocardiales</taxon>
        <taxon>Pseudonocardiaceae</taxon>
        <taxon>Kutzneria</taxon>
    </lineage>
</organism>
<keyword evidence="3" id="KW-0804">Transcription</keyword>
<dbReference type="Gene3D" id="1.10.357.10">
    <property type="entry name" value="Tetracycline Repressor, domain 2"/>
    <property type="match status" value="1"/>
</dbReference>
<dbReference type="SUPFAM" id="SSF46689">
    <property type="entry name" value="Homeodomain-like"/>
    <property type="match status" value="1"/>
</dbReference>
<dbReference type="Pfam" id="PF00440">
    <property type="entry name" value="TetR_N"/>
    <property type="match status" value="1"/>
</dbReference>
<evidence type="ECO:0000256" key="4">
    <source>
        <dbReference type="PROSITE-ProRule" id="PRU00335"/>
    </source>
</evidence>
<evidence type="ECO:0000256" key="2">
    <source>
        <dbReference type="ARBA" id="ARBA00023125"/>
    </source>
</evidence>
<feature type="DNA-binding region" description="H-T-H motif" evidence="4">
    <location>
        <begin position="28"/>
        <end position="47"/>
    </location>
</feature>
<dbReference type="RefSeq" id="WP_116172587.1">
    <property type="nucleotide sequence ID" value="NZ_CP144375.1"/>
</dbReference>
<reference evidence="6 7" key="1">
    <citation type="submission" date="2018-08" db="EMBL/GenBank/DDBJ databases">
        <title>Genomic Encyclopedia of Archaeal and Bacterial Type Strains, Phase II (KMG-II): from individual species to whole genera.</title>
        <authorList>
            <person name="Goeker M."/>
        </authorList>
    </citation>
    <scope>NUCLEOTIDE SEQUENCE [LARGE SCALE GENOMIC DNA]</scope>
    <source>
        <strain evidence="6 7">DSM 45791</strain>
    </source>
</reference>
<keyword evidence="1" id="KW-0805">Transcription regulation</keyword>
<dbReference type="InterPro" id="IPR001647">
    <property type="entry name" value="HTH_TetR"/>
</dbReference>
<keyword evidence="7" id="KW-1185">Reference proteome</keyword>
<evidence type="ECO:0000256" key="1">
    <source>
        <dbReference type="ARBA" id="ARBA00023015"/>
    </source>
</evidence>
<dbReference type="PANTHER" id="PTHR30055:SF234">
    <property type="entry name" value="HTH-TYPE TRANSCRIPTIONAL REGULATOR BETI"/>
    <property type="match status" value="1"/>
</dbReference>
<dbReference type="SUPFAM" id="SSF48498">
    <property type="entry name" value="Tetracyclin repressor-like, C-terminal domain"/>
    <property type="match status" value="1"/>
</dbReference>
<accession>A0A3E0IAF7</accession>
<dbReference type="PRINTS" id="PR00455">
    <property type="entry name" value="HTHTETR"/>
</dbReference>